<keyword evidence="7" id="KW-1185">Reference proteome</keyword>
<dbReference type="GO" id="GO:0004715">
    <property type="term" value="F:non-membrane spanning protein tyrosine kinase activity"/>
    <property type="evidence" value="ECO:0007669"/>
    <property type="project" value="UniProtKB-EC"/>
</dbReference>
<evidence type="ECO:0000256" key="3">
    <source>
        <dbReference type="ARBA" id="ARBA00022840"/>
    </source>
</evidence>
<evidence type="ECO:0000256" key="5">
    <source>
        <dbReference type="ARBA" id="ARBA00023169"/>
    </source>
</evidence>
<dbReference type="Proteomes" id="UP001596288">
    <property type="component" value="Unassembled WGS sequence"/>
</dbReference>
<sequence length="252" mass="27320">MSWFNRKKHKLDNTSLKYGIGLVTYTDPKGMISEQFKTIRTNIQFSSVDKKLKSLLFTSSAPSEGKSTISNNVAVTWADQGSKVILMDADLRRPTVHKTFGVSNRRGLSSYLLGNATLDEIIQPTVVDGLFVITSGPVPPNPAELLGSARTRDLLIRLVDKFDLLILDAPPVNTVTDAQVLAAQVDGTILVVPQGIADKAGVMHAKEALQTVKANILGAIMNRVTEQKSGGYYGGSYYGGYYGGYYGADDKK</sequence>
<dbReference type="Gene3D" id="3.40.50.300">
    <property type="entry name" value="P-loop containing nucleotide triphosphate hydrolases"/>
    <property type="match status" value="1"/>
</dbReference>
<dbReference type="EMBL" id="JBHSSF010000012">
    <property type="protein sequence ID" value="MFC6176226.1"/>
    <property type="molecule type" value="Genomic_DNA"/>
</dbReference>
<dbReference type="PANTHER" id="PTHR32309">
    <property type="entry name" value="TYROSINE-PROTEIN KINASE"/>
    <property type="match status" value="1"/>
</dbReference>
<comment type="caution">
    <text evidence="6">The sequence shown here is derived from an EMBL/GenBank/DDBJ whole genome shotgun (WGS) entry which is preliminary data.</text>
</comment>
<protein>
    <submittedName>
        <fullName evidence="6">CpsD/CapB family tyrosine-protein kinase</fullName>
        <ecNumber evidence="6">2.7.10.2</ecNumber>
    </submittedName>
</protein>
<dbReference type="CDD" id="cd05387">
    <property type="entry name" value="BY-kinase"/>
    <property type="match status" value="1"/>
</dbReference>
<dbReference type="InterPro" id="IPR027417">
    <property type="entry name" value="P-loop_NTPase"/>
</dbReference>
<proteinExistence type="predicted"/>
<dbReference type="PANTHER" id="PTHR32309:SF13">
    <property type="entry name" value="FERRIC ENTEROBACTIN TRANSPORT PROTEIN FEPE"/>
    <property type="match status" value="1"/>
</dbReference>
<keyword evidence="2" id="KW-0547">Nucleotide-binding</keyword>
<reference evidence="7" key="1">
    <citation type="journal article" date="2019" name="Int. J. Syst. Evol. Microbiol.">
        <title>The Global Catalogue of Microorganisms (GCM) 10K type strain sequencing project: providing services to taxonomists for standard genome sequencing and annotation.</title>
        <authorList>
            <consortium name="The Broad Institute Genomics Platform"/>
            <consortium name="The Broad Institute Genome Sequencing Center for Infectious Disease"/>
            <person name="Wu L."/>
            <person name="Ma J."/>
        </authorList>
    </citation>
    <scope>NUCLEOTIDE SEQUENCE [LARGE SCALE GENOMIC DNA]</scope>
    <source>
        <strain evidence="7">CCM 8927</strain>
    </source>
</reference>
<name>A0ABW1RMU0_9LACO</name>
<evidence type="ECO:0000256" key="4">
    <source>
        <dbReference type="ARBA" id="ARBA00022903"/>
    </source>
</evidence>
<comment type="pathway">
    <text evidence="1">Capsule biogenesis; capsule polysaccharide biosynthesis.</text>
</comment>
<keyword evidence="4" id="KW-0972">Capsule biogenesis/degradation</keyword>
<keyword evidence="3" id="KW-0067">ATP-binding</keyword>
<keyword evidence="6" id="KW-0418">Kinase</keyword>
<evidence type="ECO:0000313" key="7">
    <source>
        <dbReference type="Proteomes" id="UP001596288"/>
    </source>
</evidence>
<dbReference type="Pfam" id="PF10609">
    <property type="entry name" value="ParA"/>
    <property type="match status" value="1"/>
</dbReference>
<dbReference type="RefSeq" id="WP_137611418.1">
    <property type="nucleotide sequence ID" value="NZ_BJDF01000009.1"/>
</dbReference>
<gene>
    <name evidence="6" type="ORF">ACFQAV_05210</name>
</gene>
<dbReference type="InterPro" id="IPR005702">
    <property type="entry name" value="Wzc-like_C"/>
</dbReference>
<organism evidence="6 7">
    <name type="scientific">Companilactobacillus huachuanensis</name>
    <dbReference type="NCBI Taxonomy" id="2559914"/>
    <lineage>
        <taxon>Bacteria</taxon>
        <taxon>Bacillati</taxon>
        <taxon>Bacillota</taxon>
        <taxon>Bacilli</taxon>
        <taxon>Lactobacillales</taxon>
        <taxon>Lactobacillaceae</taxon>
        <taxon>Companilactobacillus</taxon>
    </lineage>
</organism>
<evidence type="ECO:0000313" key="6">
    <source>
        <dbReference type="EMBL" id="MFC6176226.1"/>
    </source>
</evidence>
<evidence type="ECO:0000256" key="1">
    <source>
        <dbReference type="ARBA" id="ARBA00005132"/>
    </source>
</evidence>
<evidence type="ECO:0000256" key="2">
    <source>
        <dbReference type="ARBA" id="ARBA00022741"/>
    </source>
</evidence>
<keyword evidence="5" id="KW-0270">Exopolysaccharide synthesis</keyword>
<dbReference type="SUPFAM" id="SSF52540">
    <property type="entry name" value="P-loop containing nucleoside triphosphate hydrolases"/>
    <property type="match status" value="1"/>
</dbReference>
<dbReference type="InterPro" id="IPR050445">
    <property type="entry name" value="Bact_polysacc_biosynth/exp"/>
</dbReference>
<dbReference type="InterPro" id="IPR033756">
    <property type="entry name" value="YlxH/NBP35"/>
</dbReference>
<keyword evidence="6" id="KW-0808">Transferase</keyword>
<dbReference type="NCBIfam" id="TIGR01007">
    <property type="entry name" value="eps_fam"/>
    <property type="match status" value="1"/>
</dbReference>
<accession>A0ABW1RMU0</accession>
<dbReference type="EC" id="2.7.10.2" evidence="6"/>